<dbReference type="PROSITE" id="PS51257">
    <property type="entry name" value="PROKAR_LIPOPROTEIN"/>
    <property type="match status" value="1"/>
</dbReference>
<evidence type="ECO:0000313" key="2">
    <source>
        <dbReference type="Proteomes" id="UP001157134"/>
    </source>
</evidence>
<accession>A0ABQ6HB26</accession>
<comment type="caution">
    <text evidence="1">The sequence shown here is derived from an EMBL/GenBank/DDBJ whole genome shotgun (WGS) entry which is preliminary data.</text>
</comment>
<gene>
    <name evidence="1" type="ORF">tloyanaT_15680</name>
</gene>
<protein>
    <recommendedName>
        <fullName evidence="3">Lipoprotein</fullName>
    </recommendedName>
</protein>
<evidence type="ECO:0000313" key="1">
    <source>
        <dbReference type="EMBL" id="GLX85316.1"/>
    </source>
</evidence>
<dbReference type="RefSeq" id="WP_284297314.1">
    <property type="nucleotide sequence ID" value="NZ_BSSV01000003.1"/>
</dbReference>
<reference evidence="1 2" key="1">
    <citation type="submission" date="2023-03" db="EMBL/GenBank/DDBJ databases">
        <title>Thalassotalea loyana LMG 22536T draft genome sequence.</title>
        <authorList>
            <person name="Sawabe T."/>
        </authorList>
    </citation>
    <scope>NUCLEOTIDE SEQUENCE [LARGE SCALE GENOMIC DNA]</scope>
    <source>
        <strain evidence="1 2">LMG 22536</strain>
    </source>
</reference>
<proteinExistence type="predicted"/>
<keyword evidence="2" id="KW-1185">Reference proteome</keyword>
<name>A0ABQ6HB26_9GAMM</name>
<organism evidence="1 2">
    <name type="scientific">Thalassotalea loyana</name>
    <dbReference type="NCBI Taxonomy" id="280483"/>
    <lineage>
        <taxon>Bacteria</taxon>
        <taxon>Pseudomonadati</taxon>
        <taxon>Pseudomonadota</taxon>
        <taxon>Gammaproteobacteria</taxon>
        <taxon>Alteromonadales</taxon>
        <taxon>Colwelliaceae</taxon>
        <taxon>Thalassotalea</taxon>
    </lineage>
</organism>
<sequence length="109" mass="12031">MKTLIAISLLSLITACGVQPVNIVGYGKKLDDAVDESCFNKEFEKYQASTNYLLSVDVEKEAGKITYYKLTIDGTETDETDDIFTPKSFQQSKVFMGNLIKACSVKIGT</sequence>
<dbReference type="Proteomes" id="UP001157134">
    <property type="component" value="Unassembled WGS sequence"/>
</dbReference>
<dbReference type="EMBL" id="BSSV01000003">
    <property type="protein sequence ID" value="GLX85316.1"/>
    <property type="molecule type" value="Genomic_DNA"/>
</dbReference>
<evidence type="ECO:0008006" key="3">
    <source>
        <dbReference type="Google" id="ProtNLM"/>
    </source>
</evidence>